<dbReference type="InterPro" id="IPR001314">
    <property type="entry name" value="Peptidase_S1A"/>
</dbReference>
<dbReference type="OrthoDB" id="6380398at2759"/>
<dbReference type="InterPro" id="IPR033116">
    <property type="entry name" value="TRYPSIN_SER"/>
</dbReference>
<organism evidence="4 5">
    <name type="scientific">Coemansia spiralis</name>
    <dbReference type="NCBI Taxonomy" id="417178"/>
    <lineage>
        <taxon>Eukaryota</taxon>
        <taxon>Fungi</taxon>
        <taxon>Fungi incertae sedis</taxon>
        <taxon>Zoopagomycota</taxon>
        <taxon>Kickxellomycotina</taxon>
        <taxon>Kickxellomycetes</taxon>
        <taxon>Kickxellales</taxon>
        <taxon>Kickxellaceae</taxon>
        <taxon>Coemansia</taxon>
    </lineage>
</organism>
<dbReference type="GO" id="GO:0004252">
    <property type="term" value="F:serine-type endopeptidase activity"/>
    <property type="evidence" value="ECO:0007669"/>
    <property type="project" value="InterPro"/>
</dbReference>
<dbReference type="Proteomes" id="UP001151516">
    <property type="component" value="Unassembled WGS sequence"/>
</dbReference>
<dbReference type="Pfam" id="PF00089">
    <property type="entry name" value="Trypsin"/>
    <property type="match status" value="1"/>
</dbReference>
<dbReference type="EMBL" id="JANBTX010000094">
    <property type="protein sequence ID" value="KAJ2686801.1"/>
    <property type="molecule type" value="Genomic_DNA"/>
</dbReference>
<evidence type="ECO:0000313" key="4">
    <source>
        <dbReference type="EMBL" id="KAJ2686801.1"/>
    </source>
</evidence>
<gene>
    <name evidence="4" type="ORF">IWW39_003388</name>
</gene>
<keyword evidence="2" id="KW-0645">Protease</keyword>
<name>A0A9W8L4P0_9FUNG</name>
<comment type="caution">
    <text evidence="4">The sequence shown here is derived from an EMBL/GenBank/DDBJ whole genome shotgun (WGS) entry which is preliminary data.</text>
</comment>
<accession>A0A9W8L4P0</accession>
<reference evidence="4" key="1">
    <citation type="submission" date="2022-07" db="EMBL/GenBank/DDBJ databases">
        <title>Phylogenomic reconstructions and comparative analyses of Kickxellomycotina fungi.</title>
        <authorList>
            <person name="Reynolds N.K."/>
            <person name="Stajich J.E."/>
            <person name="Barry K."/>
            <person name="Grigoriev I.V."/>
            <person name="Crous P."/>
            <person name="Smith M.E."/>
        </authorList>
    </citation>
    <scope>NUCLEOTIDE SEQUENCE</scope>
    <source>
        <strain evidence="4">CBS 109367</strain>
    </source>
</reference>
<dbReference type="PROSITE" id="PS00135">
    <property type="entry name" value="TRYPSIN_SER"/>
    <property type="match status" value="1"/>
</dbReference>
<proteinExistence type="predicted"/>
<sequence length="251" mass="26956">MTAGHCVVNTNSHGNSLNVSIPITKLDRKKKSKYPMVKAKNIRVGVGNIYNAHATPYHVSKVHVHPDLNLDYFDNDIALIKLSKKLKFSTHVQPVKIDTDSIPDGLTVTGIGWGKTSLDSQTTSDVLQAVDLQTGNKELCQKVRGEFDSNDGDYICVTTPDGRDTCSGDSGSPLLRRCNADPAQSGSTGSGPWVQLGITSYGDNASRDSQLICAAPDGAGFYTHAAKYMDFIKKTTGLKNLGASCNGNELH</sequence>
<keyword evidence="1" id="KW-1015">Disulfide bond</keyword>
<dbReference type="PANTHER" id="PTHR24256">
    <property type="entry name" value="TRYPTASE-RELATED"/>
    <property type="match status" value="1"/>
</dbReference>
<dbReference type="Gene3D" id="2.40.10.10">
    <property type="entry name" value="Trypsin-like serine proteases"/>
    <property type="match status" value="1"/>
</dbReference>
<dbReference type="InterPro" id="IPR009003">
    <property type="entry name" value="Peptidase_S1_PA"/>
</dbReference>
<dbReference type="AlphaFoldDB" id="A0A9W8L4P0"/>
<dbReference type="PROSITE" id="PS00134">
    <property type="entry name" value="TRYPSIN_HIS"/>
    <property type="match status" value="1"/>
</dbReference>
<evidence type="ECO:0000256" key="1">
    <source>
        <dbReference type="ARBA" id="ARBA00023157"/>
    </source>
</evidence>
<evidence type="ECO:0000259" key="3">
    <source>
        <dbReference type="PROSITE" id="PS50240"/>
    </source>
</evidence>
<dbReference type="PRINTS" id="PR00722">
    <property type="entry name" value="CHYMOTRYPSIN"/>
</dbReference>
<evidence type="ECO:0000313" key="5">
    <source>
        <dbReference type="Proteomes" id="UP001151516"/>
    </source>
</evidence>
<dbReference type="CDD" id="cd00190">
    <property type="entry name" value="Tryp_SPc"/>
    <property type="match status" value="1"/>
</dbReference>
<dbReference type="InterPro" id="IPR001254">
    <property type="entry name" value="Trypsin_dom"/>
</dbReference>
<dbReference type="InterPro" id="IPR018114">
    <property type="entry name" value="TRYPSIN_HIS"/>
</dbReference>
<keyword evidence="5" id="KW-1185">Reference proteome</keyword>
<keyword evidence="2" id="KW-0378">Hydrolase</keyword>
<keyword evidence="2" id="KW-0720">Serine protease</keyword>
<dbReference type="GO" id="GO:0006508">
    <property type="term" value="P:proteolysis"/>
    <property type="evidence" value="ECO:0007669"/>
    <property type="project" value="UniProtKB-KW"/>
</dbReference>
<protein>
    <recommendedName>
        <fullName evidence="3">Peptidase S1 domain-containing protein</fullName>
    </recommendedName>
</protein>
<evidence type="ECO:0000256" key="2">
    <source>
        <dbReference type="RuleBase" id="RU363034"/>
    </source>
</evidence>
<dbReference type="InterPro" id="IPR043504">
    <property type="entry name" value="Peptidase_S1_PA_chymotrypsin"/>
</dbReference>
<dbReference type="PROSITE" id="PS50240">
    <property type="entry name" value="TRYPSIN_DOM"/>
    <property type="match status" value="1"/>
</dbReference>
<dbReference type="InterPro" id="IPR051487">
    <property type="entry name" value="Ser/Thr_Proteases_Immune/Dev"/>
</dbReference>
<dbReference type="SMART" id="SM00020">
    <property type="entry name" value="Tryp_SPc"/>
    <property type="match status" value="1"/>
</dbReference>
<dbReference type="SUPFAM" id="SSF50494">
    <property type="entry name" value="Trypsin-like serine proteases"/>
    <property type="match status" value="1"/>
</dbReference>
<feature type="domain" description="Peptidase S1" evidence="3">
    <location>
        <begin position="1"/>
        <end position="237"/>
    </location>
</feature>